<evidence type="ECO:0000256" key="3">
    <source>
        <dbReference type="ARBA" id="ARBA00022833"/>
    </source>
</evidence>
<reference evidence="12" key="1">
    <citation type="submission" date="2022-11" db="UniProtKB">
        <authorList>
            <consortium name="WormBaseParasite"/>
        </authorList>
    </citation>
    <scope>IDENTIFICATION</scope>
</reference>
<proteinExistence type="predicted"/>
<dbReference type="InterPro" id="IPR013088">
    <property type="entry name" value="Znf_NHR/GATA"/>
</dbReference>
<evidence type="ECO:0000256" key="5">
    <source>
        <dbReference type="ARBA" id="ARBA00023125"/>
    </source>
</evidence>
<dbReference type="Pfam" id="PF00105">
    <property type="entry name" value="zf-C4"/>
    <property type="match status" value="1"/>
</dbReference>
<dbReference type="SUPFAM" id="SSF57716">
    <property type="entry name" value="Glucocorticoid receptor-like (DNA-binding domain)"/>
    <property type="match status" value="1"/>
</dbReference>
<dbReference type="PRINTS" id="PR00047">
    <property type="entry name" value="STROIDFINGER"/>
</dbReference>
<keyword evidence="5" id="KW-0238">DNA-binding</keyword>
<evidence type="ECO:0000256" key="1">
    <source>
        <dbReference type="ARBA" id="ARBA00022723"/>
    </source>
</evidence>
<dbReference type="AlphaFoldDB" id="A0A915EBM0"/>
<name>A0A915EBM0_9BILA</name>
<dbReference type="PANTHER" id="PTHR47519:SF1">
    <property type="entry name" value="NUCLEAR HORMONE RECEPTOR FAMILY MEMBER NHR-31"/>
    <property type="match status" value="1"/>
</dbReference>
<dbReference type="WBParaSite" id="jg3581.2">
    <property type="protein sequence ID" value="jg3581.2"/>
    <property type="gene ID" value="jg3581"/>
</dbReference>
<dbReference type="PANTHER" id="PTHR47519">
    <property type="entry name" value="NUCLEAR HORMONE RECEPTOR FAMILY MEMBER NHR-31-RELATED"/>
    <property type="match status" value="1"/>
</dbReference>
<evidence type="ECO:0000256" key="9">
    <source>
        <dbReference type="SAM" id="Phobius"/>
    </source>
</evidence>
<keyword evidence="3" id="KW-0862">Zinc</keyword>
<dbReference type="GO" id="GO:0008270">
    <property type="term" value="F:zinc ion binding"/>
    <property type="evidence" value="ECO:0007669"/>
    <property type="project" value="UniProtKB-KW"/>
</dbReference>
<dbReference type="SMART" id="SM00399">
    <property type="entry name" value="ZnF_C4"/>
    <property type="match status" value="1"/>
</dbReference>
<evidence type="ECO:0000256" key="6">
    <source>
        <dbReference type="ARBA" id="ARBA00023163"/>
    </source>
</evidence>
<evidence type="ECO:0000313" key="11">
    <source>
        <dbReference type="Proteomes" id="UP000887574"/>
    </source>
</evidence>
<keyword evidence="6" id="KW-0804">Transcription</keyword>
<dbReference type="Gene3D" id="3.30.50.10">
    <property type="entry name" value="Erythroid Transcription Factor GATA-1, subunit A"/>
    <property type="match status" value="1"/>
</dbReference>
<dbReference type="Proteomes" id="UP000887574">
    <property type="component" value="Unplaced"/>
</dbReference>
<dbReference type="GO" id="GO:0003700">
    <property type="term" value="F:DNA-binding transcription factor activity"/>
    <property type="evidence" value="ECO:0007669"/>
    <property type="project" value="InterPro"/>
</dbReference>
<organism evidence="11 12">
    <name type="scientific">Ditylenchus dipsaci</name>
    <dbReference type="NCBI Taxonomy" id="166011"/>
    <lineage>
        <taxon>Eukaryota</taxon>
        <taxon>Metazoa</taxon>
        <taxon>Ecdysozoa</taxon>
        <taxon>Nematoda</taxon>
        <taxon>Chromadorea</taxon>
        <taxon>Rhabditida</taxon>
        <taxon>Tylenchina</taxon>
        <taxon>Tylenchomorpha</taxon>
        <taxon>Sphaerularioidea</taxon>
        <taxon>Anguinidae</taxon>
        <taxon>Anguininae</taxon>
        <taxon>Ditylenchus</taxon>
    </lineage>
</organism>
<evidence type="ECO:0000256" key="2">
    <source>
        <dbReference type="ARBA" id="ARBA00022771"/>
    </source>
</evidence>
<feature type="transmembrane region" description="Helical" evidence="9">
    <location>
        <begin position="25"/>
        <end position="49"/>
    </location>
</feature>
<protein>
    <submittedName>
        <fullName evidence="12">Nuclear receptor domain-containing protein</fullName>
    </submittedName>
</protein>
<keyword evidence="11" id="KW-1185">Reference proteome</keyword>
<evidence type="ECO:0000313" key="12">
    <source>
        <dbReference type="WBParaSite" id="jg3581.2"/>
    </source>
</evidence>
<keyword evidence="4" id="KW-0805">Transcription regulation</keyword>
<keyword evidence="9" id="KW-1133">Transmembrane helix</keyword>
<keyword evidence="9" id="KW-0472">Membrane</keyword>
<dbReference type="GO" id="GO:0043565">
    <property type="term" value="F:sequence-specific DNA binding"/>
    <property type="evidence" value="ECO:0007669"/>
    <property type="project" value="InterPro"/>
</dbReference>
<dbReference type="PROSITE" id="PS51030">
    <property type="entry name" value="NUCLEAR_REC_DBD_2"/>
    <property type="match status" value="1"/>
</dbReference>
<accession>A0A915EBM0</accession>
<evidence type="ECO:0000256" key="7">
    <source>
        <dbReference type="ARBA" id="ARBA00023170"/>
    </source>
</evidence>
<keyword evidence="9" id="KW-0812">Transmembrane</keyword>
<keyword evidence="1" id="KW-0479">Metal-binding</keyword>
<evidence type="ECO:0000259" key="10">
    <source>
        <dbReference type="PROSITE" id="PS51030"/>
    </source>
</evidence>
<evidence type="ECO:0000256" key="4">
    <source>
        <dbReference type="ARBA" id="ARBA00023015"/>
    </source>
</evidence>
<sequence>MRYYPERWSWWYDNDLPLSDTVSKMAMFLEIGGMILCAIIYTLIFLVILHKRNKGEPLQLLHIPSFLIFVGMNTSSAVNPIMYFTVNAAIRHNIGAVFSNHRNDHCFSNMQNIIFQIPVKNAIKICLVCGRKTHCLHYGILSCKSCKSSFRRIILSEKRFACSKPSLDSISHVLTCKACRFDRSLLLGMNPQALKVPDHIDRDAIVAEFIERKHFLLEKYKKENMPKAYLVLEEASEVKQLNSLLLTESRIKKVRESDVCLAAMMNNWTIEELILEPYNILADAENHTVKFYAF</sequence>
<feature type="domain" description="Nuclear receptor" evidence="10">
    <location>
        <begin position="123"/>
        <end position="196"/>
    </location>
</feature>
<dbReference type="InterPro" id="IPR001628">
    <property type="entry name" value="Znf_hrmn_rcpt"/>
</dbReference>
<evidence type="ECO:0000256" key="8">
    <source>
        <dbReference type="ARBA" id="ARBA00023242"/>
    </source>
</evidence>
<feature type="transmembrane region" description="Helical" evidence="9">
    <location>
        <begin position="61"/>
        <end position="84"/>
    </location>
</feature>
<keyword evidence="7" id="KW-0675">Receptor</keyword>
<keyword evidence="2" id="KW-0863">Zinc-finger</keyword>
<dbReference type="InterPro" id="IPR052496">
    <property type="entry name" value="Orphan_Nuclear_Rcpt"/>
</dbReference>
<keyword evidence="8" id="KW-0539">Nucleus</keyword>